<dbReference type="HOGENOM" id="CLU_905949_0_0_6"/>
<keyword evidence="4" id="KW-1185">Reference proteome</keyword>
<feature type="signal peptide" evidence="2">
    <location>
        <begin position="1"/>
        <end position="23"/>
    </location>
</feature>
<dbReference type="KEGG" id="tmb:Thimo_0847"/>
<feature type="compositionally biased region" description="Basic and acidic residues" evidence="1">
    <location>
        <begin position="116"/>
        <end position="132"/>
    </location>
</feature>
<reference evidence="3 4" key="1">
    <citation type="submission" date="2011-09" db="EMBL/GenBank/DDBJ databases">
        <title>Complete sequence of chromosome of Thioflavicoccus mobilis 8321.</title>
        <authorList>
            <consortium name="US DOE Joint Genome Institute"/>
            <person name="Lucas S."/>
            <person name="Han J."/>
            <person name="Lapidus A."/>
            <person name="Cheng J.-F."/>
            <person name="Goodwin L."/>
            <person name="Pitluck S."/>
            <person name="Peters L."/>
            <person name="Ovchinnikova G."/>
            <person name="Lu M."/>
            <person name="Detter J.C."/>
            <person name="Han C."/>
            <person name="Tapia R."/>
            <person name="Land M."/>
            <person name="Hauser L."/>
            <person name="Kyrpides N."/>
            <person name="Ivanova N."/>
            <person name="Pagani I."/>
            <person name="Vogl K."/>
            <person name="Liu Z."/>
            <person name="Imhoff J."/>
            <person name="Thiel V."/>
            <person name="Frigaard N.-U."/>
            <person name="Bryant D."/>
            <person name="Woyke T."/>
        </authorList>
    </citation>
    <scope>NUCLEOTIDE SEQUENCE [LARGE SCALE GENOMIC DNA]</scope>
    <source>
        <strain evidence="3 4">8321</strain>
    </source>
</reference>
<evidence type="ECO:0000256" key="2">
    <source>
        <dbReference type="SAM" id="SignalP"/>
    </source>
</evidence>
<evidence type="ECO:0000313" key="3">
    <source>
        <dbReference type="EMBL" id="AGA89683.1"/>
    </source>
</evidence>
<feature type="compositionally biased region" description="Polar residues" evidence="1">
    <location>
        <begin position="212"/>
        <end position="227"/>
    </location>
</feature>
<sequence length="307" mass="35210">MKIKLSQSSLVRLLTAVVALGSAGCVMGPTHSDLYLSSGLDGYYYRPMYYSGRIVYYDDWGYPYYYLGDSVIYVPKSYRGYSRLVVHYKDHRDEYRRWYARRGDHRRHEPPRHKGSRPEPPPDRRLRRDESPATRAYAGSHRPRESSSDRRDRPDRRRVEPDYRADVRRNGAEWPQPRSWERVETDASAGRRIETKPMFRAPSRVSDGGAARTSSSRGRLGGATSSPRAGEGPGNGRRGYSRQESSDRNPAAPPQGHSRSSDEGGERSRDAQNDKRRSRDDWSGHRDWGSGRDGRPSGNRGDWGRFR</sequence>
<feature type="compositionally biased region" description="Basic and acidic residues" evidence="1">
    <location>
        <begin position="142"/>
        <end position="171"/>
    </location>
</feature>
<feature type="compositionally biased region" description="Basic residues" evidence="1">
    <location>
        <begin position="104"/>
        <end position="115"/>
    </location>
</feature>
<name>L0GSF2_9GAMM</name>
<feature type="compositionally biased region" description="Basic and acidic residues" evidence="1">
    <location>
        <begin position="179"/>
        <end position="197"/>
    </location>
</feature>
<proteinExistence type="predicted"/>
<gene>
    <name evidence="3" type="ORF">Thimo_0847</name>
</gene>
<protein>
    <recommendedName>
        <fullName evidence="5">Lipoprotein</fullName>
    </recommendedName>
</protein>
<keyword evidence="2" id="KW-0732">Signal</keyword>
<evidence type="ECO:0000256" key="1">
    <source>
        <dbReference type="SAM" id="MobiDB-lite"/>
    </source>
</evidence>
<organism evidence="3 4">
    <name type="scientific">Thioflavicoccus mobilis 8321</name>
    <dbReference type="NCBI Taxonomy" id="765912"/>
    <lineage>
        <taxon>Bacteria</taxon>
        <taxon>Pseudomonadati</taxon>
        <taxon>Pseudomonadota</taxon>
        <taxon>Gammaproteobacteria</taxon>
        <taxon>Chromatiales</taxon>
        <taxon>Chromatiaceae</taxon>
        <taxon>Thioflavicoccus</taxon>
    </lineage>
</organism>
<accession>L0GSF2</accession>
<evidence type="ECO:0000313" key="4">
    <source>
        <dbReference type="Proteomes" id="UP000010816"/>
    </source>
</evidence>
<feature type="chain" id="PRO_5003943461" description="Lipoprotein" evidence="2">
    <location>
        <begin position="24"/>
        <end position="307"/>
    </location>
</feature>
<dbReference type="PROSITE" id="PS51257">
    <property type="entry name" value="PROKAR_LIPOPROTEIN"/>
    <property type="match status" value="1"/>
</dbReference>
<feature type="compositionally biased region" description="Basic and acidic residues" evidence="1">
    <location>
        <begin position="259"/>
        <end position="295"/>
    </location>
</feature>
<feature type="region of interest" description="Disordered" evidence="1">
    <location>
        <begin position="104"/>
        <end position="307"/>
    </location>
</feature>
<evidence type="ECO:0008006" key="5">
    <source>
        <dbReference type="Google" id="ProtNLM"/>
    </source>
</evidence>
<dbReference type="Proteomes" id="UP000010816">
    <property type="component" value="Chromosome"/>
</dbReference>
<dbReference type="EMBL" id="CP003051">
    <property type="protein sequence ID" value="AGA89683.1"/>
    <property type="molecule type" value="Genomic_DNA"/>
</dbReference>
<dbReference type="AlphaFoldDB" id="L0GSF2"/>